<accession>A0AA42CLP8</accession>
<evidence type="ECO:0000313" key="1">
    <source>
        <dbReference type="EMBL" id="MCW6507607.1"/>
    </source>
</evidence>
<reference evidence="1" key="1">
    <citation type="submission" date="2022-05" db="EMBL/GenBank/DDBJ databases">
        <authorList>
            <person name="Pankratov T."/>
        </authorList>
    </citation>
    <scope>NUCLEOTIDE SEQUENCE</scope>
    <source>
        <strain evidence="1">BP6-180914</strain>
    </source>
</reference>
<gene>
    <name evidence="1" type="ORF">M8523_06180</name>
</gene>
<name>A0AA42CLP8_9HYPH</name>
<dbReference type="AlphaFoldDB" id="A0AA42CLP8"/>
<organism evidence="1 2">
    <name type="scientific">Lichenifustis flavocetrariae</name>
    <dbReference type="NCBI Taxonomy" id="2949735"/>
    <lineage>
        <taxon>Bacteria</taxon>
        <taxon>Pseudomonadati</taxon>
        <taxon>Pseudomonadota</taxon>
        <taxon>Alphaproteobacteria</taxon>
        <taxon>Hyphomicrobiales</taxon>
        <taxon>Lichenihabitantaceae</taxon>
        <taxon>Lichenifustis</taxon>
    </lineage>
</organism>
<comment type="caution">
    <text evidence="1">The sequence shown here is derived from an EMBL/GenBank/DDBJ whole genome shotgun (WGS) entry which is preliminary data.</text>
</comment>
<evidence type="ECO:0000313" key="2">
    <source>
        <dbReference type="Proteomes" id="UP001165667"/>
    </source>
</evidence>
<dbReference type="Proteomes" id="UP001165667">
    <property type="component" value="Unassembled WGS sequence"/>
</dbReference>
<protein>
    <submittedName>
        <fullName evidence="1">Uncharacterized protein</fullName>
    </submittedName>
</protein>
<dbReference type="EMBL" id="JAMOIM010000003">
    <property type="protein sequence ID" value="MCW6507607.1"/>
    <property type="molecule type" value="Genomic_DNA"/>
</dbReference>
<keyword evidence="2" id="KW-1185">Reference proteome</keyword>
<proteinExistence type="predicted"/>
<dbReference type="RefSeq" id="WP_282583973.1">
    <property type="nucleotide sequence ID" value="NZ_JAMOIM010000003.1"/>
</dbReference>
<sequence length="83" mass="9155">MIETRLKAVGGWIEVSFADGTVTMAAVGPPLQMLVKDPANTAQRQKRTDERGRYRRMALDALRVAGGGDELDDAEFVWTYRAG</sequence>